<reference evidence="6 7" key="1">
    <citation type="journal article" date="2023" name="Plants (Basel)">
        <title>Bridging the Gap: Combining Genomics and Transcriptomics Approaches to Understand Stylosanthes scabra, an Orphan Legume from the Brazilian Caatinga.</title>
        <authorList>
            <person name="Ferreira-Neto J.R.C."/>
            <person name="da Silva M.D."/>
            <person name="Binneck E."/>
            <person name="de Melo N.F."/>
            <person name="da Silva R.H."/>
            <person name="de Melo A.L.T.M."/>
            <person name="Pandolfi V."/>
            <person name="Bustamante F.O."/>
            <person name="Brasileiro-Vidal A.C."/>
            <person name="Benko-Iseppon A.M."/>
        </authorList>
    </citation>
    <scope>NUCLEOTIDE SEQUENCE [LARGE SCALE GENOMIC DNA]</scope>
    <source>
        <tissue evidence="6">Leaves</tissue>
    </source>
</reference>
<proteinExistence type="predicted"/>
<evidence type="ECO:0000256" key="4">
    <source>
        <dbReference type="ARBA" id="ARBA00023163"/>
    </source>
</evidence>
<evidence type="ECO:0000256" key="1">
    <source>
        <dbReference type="ARBA" id="ARBA00004123"/>
    </source>
</evidence>
<comment type="caution">
    <text evidence="6">The sequence shown here is derived from an EMBL/GenBank/DDBJ whole genome shotgun (WGS) entry which is preliminary data.</text>
</comment>
<protein>
    <recommendedName>
        <fullName evidence="8">B3 domain-containing protein</fullName>
    </recommendedName>
</protein>
<dbReference type="Proteomes" id="UP001341840">
    <property type="component" value="Unassembled WGS sequence"/>
</dbReference>
<gene>
    <name evidence="6" type="ORF">PIB30_041508</name>
</gene>
<evidence type="ECO:0000313" key="6">
    <source>
        <dbReference type="EMBL" id="MED6171530.1"/>
    </source>
</evidence>
<dbReference type="PANTHER" id="PTHR34269:SF11">
    <property type="entry name" value="B3 DOMAIN PROTEIN"/>
    <property type="match status" value="1"/>
</dbReference>
<keyword evidence="2" id="KW-0805">Transcription regulation</keyword>
<dbReference type="Gene3D" id="2.40.330.10">
    <property type="entry name" value="DNA-binding pseudobarrel domain"/>
    <property type="match status" value="1"/>
</dbReference>
<comment type="subcellular location">
    <subcellularLocation>
        <location evidence="1">Nucleus</location>
    </subcellularLocation>
</comment>
<keyword evidence="7" id="KW-1185">Reference proteome</keyword>
<evidence type="ECO:0000256" key="5">
    <source>
        <dbReference type="ARBA" id="ARBA00023242"/>
    </source>
</evidence>
<name>A0ABU6VGG0_9FABA</name>
<keyword evidence="4" id="KW-0804">Transcription</keyword>
<evidence type="ECO:0008006" key="8">
    <source>
        <dbReference type="Google" id="ProtNLM"/>
    </source>
</evidence>
<evidence type="ECO:0000256" key="2">
    <source>
        <dbReference type="ARBA" id="ARBA00023015"/>
    </source>
</evidence>
<keyword evidence="5" id="KW-0539">Nucleus</keyword>
<dbReference type="CDD" id="cd10017">
    <property type="entry name" value="B3_DNA"/>
    <property type="match status" value="1"/>
</dbReference>
<dbReference type="PANTHER" id="PTHR34269">
    <property type="entry name" value="TRANSCRIPTION FACTOR B3-DOMAIN FAMILY-RELATED"/>
    <property type="match status" value="1"/>
</dbReference>
<dbReference type="InterPro" id="IPR003340">
    <property type="entry name" value="B3_DNA-bd"/>
</dbReference>
<keyword evidence="3" id="KW-0238">DNA-binding</keyword>
<accession>A0ABU6VGG0</accession>
<sequence>MHHEVINPNHHNNLQHISLELSLISCNLQQIKTTNHGGPRNLKARKKPNLRNPKKSCCTSRWGCSTSLELYDNPWKIKKKLTASDLGKLNRLLFGSDLLENLMVPVLSEEAQREVECGMGTPIRVWDVDTMSMHHLILKRWASFKNYVLIGKWNKDFVRRRELKKVDVVGLHWDSSTFPSQIKGHAFE</sequence>
<dbReference type="InterPro" id="IPR051442">
    <property type="entry name" value="B3_domain"/>
</dbReference>
<organism evidence="6 7">
    <name type="scientific">Stylosanthes scabra</name>
    <dbReference type="NCBI Taxonomy" id="79078"/>
    <lineage>
        <taxon>Eukaryota</taxon>
        <taxon>Viridiplantae</taxon>
        <taxon>Streptophyta</taxon>
        <taxon>Embryophyta</taxon>
        <taxon>Tracheophyta</taxon>
        <taxon>Spermatophyta</taxon>
        <taxon>Magnoliopsida</taxon>
        <taxon>eudicotyledons</taxon>
        <taxon>Gunneridae</taxon>
        <taxon>Pentapetalae</taxon>
        <taxon>rosids</taxon>
        <taxon>fabids</taxon>
        <taxon>Fabales</taxon>
        <taxon>Fabaceae</taxon>
        <taxon>Papilionoideae</taxon>
        <taxon>50 kb inversion clade</taxon>
        <taxon>dalbergioids sensu lato</taxon>
        <taxon>Dalbergieae</taxon>
        <taxon>Pterocarpus clade</taxon>
        <taxon>Stylosanthes</taxon>
    </lineage>
</organism>
<dbReference type="SUPFAM" id="SSF101936">
    <property type="entry name" value="DNA-binding pseudobarrel domain"/>
    <property type="match status" value="1"/>
</dbReference>
<dbReference type="InterPro" id="IPR015300">
    <property type="entry name" value="DNA-bd_pseudobarrel_sf"/>
</dbReference>
<evidence type="ECO:0000256" key="3">
    <source>
        <dbReference type="ARBA" id="ARBA00023125"/>
    </source>
</evidence>
<evidence type="ECO:0000313" key="7">
    <source>
        <dbReference type="Proteomes" id="UP001341840"/>
    </source>
</evidence>
<dbReference type="EMBL" id="JASCZI010151265">
    <property type="protein sequence ID" value="MED6171530.1"/>
    <property type="molecule type" value="Genomic_DNA"/>
</dbReference>